<feature type="region of interest" description="Disordered" evidence="1">
    <location>
        <begin position="367"/>
        <end position="421"/>
    </location>
</feature>
<keyword evidence="2" id="KW-1133">Transmembrane helix</keyword>
<feature type="transmembrane region" description="Helical" evidence="2">
    <location>
        <begin position="168"/>
        <end position="191"/>
    </location>
</feature>
<feature type="transmembrane region" description="Helical" evidence="2">
    <location>
        <begin position="129"/>
        <end position="156"/>
    </location>
</feature>
<feature type="transmembrane region" description="Helical" evidence="2">
    <location>
        <begin position="75"/>
        <end position="96"/>
    </location>
</feature>
<feature type="compositionally biased region" description="Acidic residues" evidence="1">
    <location>
        <begin position="373"/>
        <end position="421"/>
    </location>
</feature>
<proteinExistence type="predicted"/>
<accession>A0A381UNG0</accession>
<feature type="transmembrane region" description="Helical" evidence="2">
    <location>
        <begin position="221"/>
        <end position="244"/>
    </location>
</feature>
<evidence type="ECO:0000256" key="2">
    <source>
        <dbReference type="SAM" id="Phobius"/>
    </source>
</evidence>
<keyword evidence="2" id="KW-0472">Membrane</keyword>
<feature type="transmembrane region" description="Helical" evidence="2">
    <location>
        <begin position="26"/>
        <end position="55"/>
    </location>
</feature>
<dbReference type="AlphaFoldDB" id="A0A381UNG0"/>
<keyword evidence="2" id="KW-0812">Transmembrane</keyword>
<organism evidence="3">
    <name type="scientific">marine metagenome</name>
    <dbReference type="NCBI Taxonomy" id="408172"/>
    <lineage>
        <taxon>unclassified sequences</taxon>
        <taxon>metagenomes</taxon>
        <taxon>ecological metagenomes</taxon>
    </lineage>
</organism>
<evidence type="ECO:0000313" key="3">
    <source>
        <dbReference type="EMBL" id="SVA29514.1"/>
    </source>
</evidence>
<feature type="transmembrane region" description="Helical" evidence="2">
    <location>
        <begin position="321"/>
        <end position="349"/>
    </location>
</feature>
<reference evidence="3" key="1">
    <citation type="submission" date="2018-05" db="EMBL/GenBank/DDBJ databases">
        <authorList>
            <person name="Lanie J.A."/>
            <person name="Ng W.-L."/>
            <person name="Kazmierczak K.M."/>
            <person name="Andrzejewski T.M."/>
            <person name="Davidsen T.M."/>
            <person name="Wayne K.J."/>
            <person name="Tettelin H."/>
            <person name="Glass J.I."/>
            <person name="Rusch D."/>
            <person name="Podicherti R."/>
            <person name="Tsui H.-C.T."/>
            <person name="Winkler M.E."/>
        </authorList>
    </citation>
    <scope>NUCLEOTIDE SEQUENCE</scope>
</reference>
<dbReference type="EMBL" id="UINC01006766">
    <property type="protein sequence ID" value="SVA29514.1"/>
    <property type="molecule type" value="Genomic_DNA"/>
</dbReference>
<sequence length="421" mass="46867">MGPMNLYFDVRDIFRAPRLALSGKKIWIFIVGNLAGFIAYWVFTYLSLAMSGMALSDAIAKYGLYPCLYGNEADWYSWVTYFIGVEAWILAIYMACTAVSRVTLKQLKGNDFFSAGDAWSYVHKHWHAVVFSPVAIGLIIAFFIVFAGFFALLSSIPYLGEFLFVVPYVLYFFGSVFTLYTLFVLFVSLVYTSSIVGVYEEDTMGTVFQSYSIAWSQPWRVIAYHIILIPLVLLGLEILSWFWFNAIGFINYVFGCEWFMAGKLSNMASYASSLVCPAWICEMAACVRNCVAGCLGCSYSLPSLFSTTCAVPTSVMSGTEAIAGVVLAVSYFLIGLSILSYGLSIVSVGETLMFIIFKKKSDDDDLLQRKDEDELEEDMDDEFSFDDDEDETDSDDAQEESPDDGSNGDDSGDSDNSDSET</sequence>
<protein>
    <submittedName>
        <fullName evidence="3">Uncharacterized protein</fullName>
    </submittedName>
</protein>
<gene>
    <name evidence="3" type="ORF">METZ01_LOCUS82368</name>
</gene>
<name>A0A381UNG0_9ZZZZ</name>
<evidence type="ECO:0000256" key="1">
    <source>
        <dbReference type="SAM" id="MobiDB-lite"/>
    </source>
</evidence>